<dbReference type="GO" id="GO:0000981">
    <property type="term" value="F:DNA-binding transcription factor activity, RNA polymerase II-specific"/>
    <property type="evidence" value="ECO:0007669"/>
    <property type="project" value="InterPro"/>
</dbReference>
<dbReference type="SUPFAM" id="SSF57701">
    <property type="entry name" value="Zn2/Cys6 DNA-binding domain"/>
    <property type="match status" value="1"/>
</dbReference>
<feature type="region of interest" description="Disordered" evidence="3">
    <location>
        <begin position="878"/>
        <end position="909"/>
    </location>
</feature>
<organism evidence="5 6">
    <name type="scientific">Cladosporium halotolerans</name>
    <dbReference type="NCBI Taxonomy" id="1052096"/>
    <lineage>
        <taxon>Eukaryota</taxon>
        <taxon>Fungi</taxon>
        <taxon>Dikarya</taxon>
        <taxon>Ascomycota</taxon>
        <taxon>Pezizomycotina</taxon>
        <taxon>Dothideomycetes</taxon>
        <taxon>Dothideomycetidae</taxon>
        <taxon>Cladosporiales</taxon>
        <taxon>Cladosporiaceae</taxon>
        <taxon>Cladosporium</taxon>
    </lineage>
</organism>
<accession>A0AB34KKE0</accession>
<dbReference type="GeneID" id="96008551"/>
<proteinExistence type="predicted"/>
<dbReference type="InterPro" id="IPR021858">
    <property type="entry name" value="Fun_TF"/>
</dbReference>
<evidence type="ECO:0000259" key="4">
    <source>
        <dbReference type="PROSITE" id="PS50048"/>
    </source>
</evidence>
<dbReference type="RefSeq" id="XP_069226901.1">
    <property type="nucleotide sequence ID" value="XM_069375713.1"/>
</dbReference>
<feature type="region of interest" description="Disordered" evidence="3">
    <location>
        <begin position="87"/>
        <end position="152"/>
    </location>
</feature>
<dbReference type="GO" id="GO:0000976">
    <property type="term" value="F:transcription cis-regulatory region binding"/>
    <property type="evidence" value="ECO:0007669"/>
    <property type="project" value="TreeGrafter"/>
</dbReference>
<dbReference type="SMART" id="SM00066">
    <property type="entry name" value="GAL4"/>
    <property type="match status" value="1"/>
</dbReference>
<dbReference type="GO" id="GO:0045944">
    <property type="term" value="P:positive regulation of transcription by RNA polymerase II"/>
    <property type="evidence" value="ECO:0007669"/>
    <property type="project" value="TreeGrafter"/>
</dbReference>
<dbReference type="Proteomes" id="UP000803884">
    <property type="component" value="Unassembled WGS sequence"/>
</dbReference>
<evidence type="ECO:0000256" key="1">
    <source>
        <dbReference type="ARBA" id="ARBA00004123"/>
    </source>
</evidence>
<dbReference type="AlphaFoldDB" id="A0AB34KKE0"/>
<dbReference type="InterPro" id="IPR036864">
    <property type="entry name" value="Zn2-C6_fun-type_DNA-bd_sf"/>
</dbReference>
<reference evidence="5 6" key="1">
    <citation type="journal article" date="2020" name="Microbiol. Resour. Announc.">
        <title>Draft Genome Sequence of a Cladosporium Species Isolated from the Mesophotic Ascidian Didemnum maculosum.</title>
        <authorList>
            <person name="Gioti A."/>
            <person name="Siaperas R."/>
            <person name="Nikolaivits E."/>
            <person name="Le Goff G."/>
            <person name="Ouazzani J."/>
            <person name="Kotoulas G."/>
            <person name="Topakas E."/>
        </authorList>
    </citation>
    <scope>NUCLEOTIDE SEQUENCE [LARGE SCALE GENOMIC DNA]</scope>
    <source>
        <strain evidence="5 6">TM138-S3</strain>
    </source>
</reference>
<gene>
    <name evidence="5" type="ORF">WHR41_07108</name>
</gene>
<evidence type="ECO:0000313" key="6">
    <source>
        <dbReference type="Proteomes" id="UP000803884"/>
    </source>
</evidence>
<dbReference type="CDD" id="cd00067">
    <property type="entry name" value="GAL4"/>
    <property type="match status" value="1"/>
</dbReference>
<feature type="compositionally biased region" description="Low complexity" evidence="3">
    <location>
        <begin position="293"/>
        <end position="306"/>
    </location>
</feature>
<dbReference type="GO" id="GO:0008270">
    <property type="term" value="F:zinc ion binding"/>
    <property type="evidence" value="ECO:0007669"/>
    <property type="project" value="InterPro"/>
</dbReference>
<dbReference type="Gene3D" id="4.10.240.10">
    <property type="entry name" value="Zn(2)-C6 fungal-type DNA-binding domain"/>
    <property type="match status" value="1"/>
</dbReference>
<comment type="caution">
    <text evidence="5">The sequence shown here is derived from an EMBL/GenBank/DDBJ whole genome shotgun (WGS) entry which is preliminary data.</text>
</comment>
<dbReference type="EMBL" id="JAAQHG020000031">
    <property type="protein sequence ID" value="KAL1583795.1"/>
    <property type="molecule type" value="Genomic_DNA"/>
</dbReference>
<feature type="compositionally biased region" description="Low complexity" evidence="3">
    <location>
        <begin position="878"/>
        <end position="891"/>
    </location>
</feature>
<evidence type="ECO:0000256" key="2">
    <source>
        <dbReference type="ARBA" id="ARBA00023242"/>
    </source>
</evidence>
<keyword evidence="6" id="KW-1185">Reference proteome</keyword>
<dbReference type="PANTHER" id="PTHR37534">
    <property type="entry name" value="TRANSCRIPTIONAL ACTIVATOR PROTEIN UGA3"/>
    <property type="match status" value="1"/>
</dbReference>
<dbReference type="Pfam" id="PF00172">
    <property type="entry name" value="Zn_clus"/>
    <property type="match status" value="1"/>
</dbReference>
<dbReference type="PANTHER" id="PTHR37534:SF47">
    <property type="entry name" value="ZN(2)-C6 FUNGAL-TYPE DOMAIN-CONTAINING PROTEIN"/>
    <property type="match status" value="1"/>
</dbReference>
<feature type="region of interest" description="Disordered" evidence="3">
    <location>
        <begin position="197"/>
        <end position="320"/>
    </location>
</feature>
<dbReference type="PROSITE" id="PS50048">
    <property type="entry name" value="ZN2_CY6_FUNGAL_2"/>
    <property type="match status" value="1"/>
</dbReference>
<keyword evidence="2" id="KW-0539">Nucleus</keyword>
<dbReference type="PROSITE" id="PS00463">
    <property type="entry name" value="ZN2_CY6_FUNGAL_1"/>
    <property type="match status" value="1"/>
</dbReference>
<evidence type="ECO:0000313" key="5">
    <source>
        <dbReference type="EMBL" id="KAL1583795.1"/>
    </source>
</evidence>
<name>A0AB34KKE0_9PEZI</name>
<feature type="domain" description="Zn(2)-C6 fungal-type" evidence="4">
    <location>
        <begin position="151"/>
        <end position="179"/>
    </location>
</feature>
<evidence type="ECO:0000256" key="3">
    <source>
        <dbReference type="SAM" id="MobiDB-lite"/>
    </source>
</evidence>
<dbReference type="GO" id="GO:0005634">
    <property type="term" value="C:nucleus"/>
    <property type="evidence" value="ECO:0007669"/>
    <property type="project" value="UniProtKB-SubCell"/>
</dbReference>
<comment type="subcellular location">
    <subcellularLocation>
        <location evidence="1">Nucleus</location>
    </subcellularLocation>
</comment>
<dbReference type="InterPro" id="IPR001138">
    <property type="entry name" value="Zn2Cys6_DnaBD"/>
</dbReference>
<sequence>MADAGAIVVRPATAQGLRVSVSANLSVGGDGGTWNLILFLRRSVCLTSCPDPASWSCHVLRAPVRSRTTTLAEDRHNLMAEGIQIPSPSVFLRASPSPPRAQPRDDQPPVAKNARRQTSTATTKKAPARKQSAGAAADGVPKPKQSKSRNGCVTCKAKRLKCGEEKPGCQQCAKRKVDCGGYRKDFKWRPFEETNVKVNIDRQKRASPPRQAQTDKNSKKDSRPSDAGSVPQAGPSNPSKGVRASRDSGIGNNEGDEDASSAVQLPQRPAPRRSTTGEPCDLQRPISPIVEDAGPAPTSGSAPATPLSKDTASVPIASISPRTVLNRSSSVGGPGAGSLNGGSPTLTEILAPTAEVTISGDDYVPFQMPDDYHLPLDDFPHIGPLPDDHGILDDSIDEMLRSGQANDDPQLAWAARYMSPLSPKGSPNSDGTIDTWQGFMYNQPVLAQDSPEMLSLRFDKFTCGILSVMDGPSENPWRTLIWPLALNSPALYHAVLAMTAYHASQDLPRLRLTGHENKAASIRYIQEGIRDHSMTDQTAIATALALGFSESWDQHTATGNTHIKGAQALVKRALSDHHRNPLRDGELARLKFLCNAWVYMDVIARLTSVDSDESNDFDNTFLFSSDAPQMVMGEPGIRGFGIDFGMPIDARVDPLMGCANTLFPLVGRVANLVRKVCRSMKTSPALISQANDLKIALETWDPPTYIEPPEDPTCQVQHTLQTAEAYRWATLLHLHRSVPELPSLPSTELAEKALSYLATVPLASRTVVVHIYPLMVAGCEAVSAEDRQWIRERWRALGQRMRIGVIDKCALVTEEVWRRKDAYEAQPSASRRLVATAELQPVRRRGEPLKRTRSGFEDADPGRKGMVYSWVEGDGAFSEGSGTGSSPDSGSRAAAADGERFPRRPRPLPLNIGKMDPAYTVRGHLHWVGVMWDWGWEVLLG</sequence>
<dbReference type="Pfam" id="PF11951">
    <property type="entry name" value="Fungal_trans_2"/>
    <property type="match status" value="1"/>
</dbReference>
<protein>
    <recommendedName>
        <fullName evidence="4">Zn(2)-C6 fungal-type domain-containing protein</fullName>
    </recommendedName>
</protein>